<reference evidence="2 3" key="1">
    <citation type="submission" date="2020-03" db="EMBL/GenBank/DDBJ databases">
        <title>WGS of actinomycetes isolated from Thailand.</title>
        <authorList>
            <person name="Thawai C."/>
        </authorList>
    </citation>
    <scope>NUCLEOTIDE SEQUENCE [LARGE SCALE GENOMIC DNA]</scope>
    <source>
        <strain evidence="2 3">PLAI 1-29</strain>
    </source>
</reference>
<evidence type="ECO:0000313" key="2">
    <source>
        <dbReference type="EMBL" id="NJQ02615.1"/>
    </source>
</evidence>
<sequence>MMIRRETPADHDAVRAVHRAAFAHPGADRDAPTAEAGLVDALRVSDAWIPALSLVAVHPADPPDSRGAVASGAAAHPGEVAGHVVCTRAWVGDAPALGLGPLGVVPGLQRRGVGSALLHAVLGAADALGEPLVVLLGHTGYYPRFGFRRAAGYGIVPPDPRWGDHFQVRALTSYDPSLRGPFTYAEPFGRL</sequence>
<feature type="domain" description="N-acetyltransferase" evidence="1">
    <location>
        <begin position="1"/>
        <end position="181"/>
    </location>
</feature>
<evidence type="ECO:0000313" key="3">
    <source>
        <dbReference type="Proteomes" id="UP000695264"/>
    </source>
</evidence>
<dbReference type="Pfam" id="PF00583">
    <property type="entry name" value="Acetyltransf_1"/>
    <property type="match status" value="1"/>
</dbReference>
<keyword evidence="3" id="KW-1185">Reference proteome</keyword>
<dbReference type="InterPro" id="IPR000182">
    <property type="entry name" value="GNAT_dom"/>
</dbReference>
<dbReference type="SUPFAM" id="SSF55729">
    <property type="entry name" value="Acyl-CoA N-acyltransferases (Nat)"/>
    <property type="match status" value="1"/>
</dbReference>
<accession>A0ABX1C1R1</accession>
<dbReference type="InterPro" id="IPR016181">
    <property type="entry name" value="Acyl_CoA_acyltransferase"/>
</dbReference>
<name>A0ABX1C1R1_9ACTN</name>
<proteinExistence type="predicted"/>
<dbReference type="PROSITE" id="PS51186">
    <property type="entry name" value="GNAT"/>
    <property type="match status" value="1"/>
</dbReference>
<gene>
    <name evidence="2" type="ORF">HCK00_19235</name>
</gene>
<dbReference type="Gene3D" id="3.40.630.30">
    <property type="match status" value="1"/>
</dbReference>
<protein>
    <submittedName>
        <fullName evidence="2">N-acetyltransferase</fullName>
    </submittedName>
</protein>
<dbReference type="EMBL" id="JAATEN010000016">
    <property type="protein sequence ID" value="NJQ02615.1"/>
    <property type="molecule type" value="Genomic_DNA"/>
</dbReference>
<comment type="caution">
    <text evidence="2">The sequence shown here is derived from an EMBL/GenBank/DDBJ whole genome shotgun (WGS) entry which is preliminary data.</text>
</comment>
<dbReference type="CDD" id="cd04301">
    <property type="entry name" value="NAT_SF"/>
    <property type="match status" value="1"/>
</dbReference>
<dbReference type="Proteomes" id="UP000695264">
    <property type="component" value="Unassembled WGS sequence"/>
</dbReference>
<evidence type="ECO:0000259" key="1">
    <source>
        <dbReference type="PROSITE" id="PS51186"/>
    </source>
</evidence>
<organism evidence="2 3">
    <name type="scientific">Streptomyces zingiberis</name>
    <dbReference type="NCBI Taxonomy" id="2053010"/>
    <lineage>
        <taxon>Bacteria</taxon>
        <taxon>Bacillati</taxon>
        <taxon>Actinomycetota</taxon>
        <taxon>Actinomycetes</taxon>
        <taxon>Kitasatosporales</taxon>
        <taxon>Streptomycetaceae</taxon>
        <taxon>Streptomyces</taxon>
    </lineage>
</organism>